<dbReference type="RefSeq" id="WP_382378312.1">
    <property type="nucleotide sequence ID" value="NZ_JBHRZI010000030.1"/>
</dbReference>
<dbReference type="EMBL" id="JBHRZI010000030">
    <property type="protein sequence ID" value="MFC3896816.1"/>
    <property type="molecule type" value="Genomic_DNA"/>
</dbReference>
<proteinExistence type="predicted"/>
<comment type="caution">
    <text evidence="1">The sequence shown here is derived from an EMBL/GenBank/DDBJ whole genome shotgun (WGS) entry which is preliminary data.</text>
</comment>
<dbReference type="Pfam" id="PF13561">
    <property type="entry name" value="adh_short_C2"/>
    <property type="match status" value="1"/>
</dbReference>
<evidence type="ECO:0000313" key="1">
    <source>
        <dbReference type="EMBL" id="MFC3896816.1"/>
    </source>
</evidence>
<name>A0ABV8C475_9PSEU</name>
<keyword evidence="2" id="KW-1185">Reference proteome</keyword>
<sequence>MTLQTGGIPESIPDEFRAWVEPDIVGQTLLGRAATLDDVGRAAVFVASDWGRTITGAQVNITCGAILS</sequence>
<dbReference type="SUPFAM" id="SSF51735">
    <property type="entry name" value="NAD(P)-binding Rossmann-fold domains"/>
    <property type="match status" value="1"/>
</dbReference>
<protein>
    <submittedName>
        <fullName evidence="1">SDR family oxidoreductase</fullName>
    </submittedName>
</protein>
<evidence type="ECO:0000313" key="2">
    <source>
        <dbReference type="Proteomes" id="UP001595690"/>
    </source>
</evidence>
<dbReference type="Proteomes" id="UP001595690">
    <property type="component" value="Unassembled WGS sequence"/>
</dbReference>
<dbReference type="Gene3D" id="3.40.50.720">
    <property type="entry name" value="NAD(P)-binding Rossmann-like Domain"/>
    <property type="match status" value="1"/>
</dbReference>
<accession>A0ABV8C475</accession>
<organism evidence="1 2">
    <name type="scientific">Lentzea rhizosphaerae</name>
    <dbReference type="NCBI Taxonomy" id="2041025"/>
    <lineage>
        <taxon>Bacteria</taxon>
        <taxon>Bacillati</taxon>
        <taxon>Actinomycetota</taxon>
        <taxon>Actinomycetes</taxon>
        <taxon>Pseudonocardiales</taxon>
        <taxon>Pseudonocardiaceae</taxon>
        <taxon>Lentzea</taxon>
    </lineage>
</organism>
<dbReference type="InterPro" id="IPR036291">
    <property type="entry name" value="NAD(P)-bd_dom_sf"/>
</dbReference>
<gene>
    <name evidence="1" type="ORF">ACFOWZ_35525</name>
</gene>
<dbReference type="InterPro" id="IPR002347">
    <property type="entry name" value="SDR_fam"/>
</dbReference>
<reference evidence="2" key="1">
    <citation type="journal article" date="2019" name="Int. J. Syst. Evol. Microbiol.">
        <title>The Global Catalogue of Microorganisms (GCM) 10K type strain sequencing project: providing services to taxonomists for standard genome sequencing and annotation.</title>
        <authorList>
            <consortium name="The Broad Institute Genomics Platform"/>
            <consortium name="The Broad Institute Genome Sequencing Center for Infectious Disease"/>
            <person name="Wu L."/>
            <person name="Ma J."/>
        </authorList>
    </citation>
    <scope>NUCLEOTIDE SEQUENCE [LARGE SCALE GENOMIC DNA]</scope>
    <source>
        <strain evidence="2">CGMCC 4.7405</strain>
    </source>
</reference>